<dbReference type="Proteomes" id="UP000653797">
    <property type="component" value="Unassembled WGS sequence"/>
</dbReference>
<dbReference type="InterPro" id="IPR013022">
    <property type="entry name" value="Xyl_isomerase-like_TIM-brl"/>
</dbReference>
<feature type="domain" description="Xylose isomerase-like TIM barrel" evidence="2">
    <location>
        <begin position="166"/>
        <end position="319"/>
    </location>
</feature>
<evidence type="ECO:0000259" key="2">
    <source>
        <dbReference type="Pfam" id="PF01261"/>
    </source>
</evidence>
<dbReference type="InterPro" id="IPR006311">
    <property type="entry name" value="TAT_signal"/>
</dbReference>
<dbReference type="PANTHER" id="PTHR12110:SF41">
    <property type="entry name" value="INOSOSE DEHYDRATASE"/>
    <property type="match status" value="1"/>
</dbReference>
<dbReference type="SUPFAM" id="SSF51658">
    <property type="entry name" value="Xylose isomerase-like"/>
    <property type="match status" value="1"/>
</dbReference>
<feature type="region of interest" description="Disordered" evidence="1">
    <location>
        <begin position="107"/>
        <end position="158"/>
    </location>
</feature>
<dbReference type="Gene3D" id="3.20.20.150">
    <property type="entry name" value="Divalent-metal-dependent TIM barrel enzymes"/>
    <property type="match status" value="1"/>
</dbReference>
<dbReference type="EMBL" id="JACXAA010000016">
    <property type="protein sequence ID" value="MBD2757061.1"/>
    <property type="molecule type" value="Genomic_DNA"/>
</dbReference>
<evidence type="ECO:0000256" key="1">
    <source>
        <dbReference type="SAM" id="MobiDB-lite"/>
    </source>
</evidence>
<evidence type="ECO:0000313" key="4">
    <source>
        <dbReference type="Proteomes" id="UP000653797"/>
    </source>
</evidence>
<reference evidence="3" key="1">
    <citation type="submission" date="2020-09" db="EMBL/GenBank/DDBJ databases">
        <authorList>
            <person name="Kim M.K."/>
        </authorList>
    </citation>
    <scope>NUCLEOTIDE SEQUENCE</scope>
    <source>
        <strain evidence="3">BT704</strain>
    </source>
</reference>
<comment type="caution">
    <text evidence="3">The sequence shown here is derived from an EMBL/GenBank/DDBJ whole genome shotgun (WGS) entry which is preliminary data.</text>
</comment>
<feature type="compositionally biased region" description="Pro residues" evidence="1">
    <location>
        <begin position="112"/>
        <end position="141"/>
    </location>
</feature>
<dbReference type="InterPro" id="IPR036237">
    <property type="entry name" value="Xyl_isomerase-like_sf"/>
</dbReference>
<keyword evidence="3" id="KW-0413">Isomerase</keyword>
<dbReference type="Pfam" id="PF01261">
    <property type="entry name" value="AP_endonuc_2"/>
    <property type="match status" value="1"/>
</dbReference>
<proteinExistence type="predicted"/>
<dbReference type="RefSeq" id="WP_191042681.1">
    <property type="nucleotide sequence ID" value="NZ_JACXAA010000016.1"/>
</dbReference>
<dbReference type="InterPro" id="IPR050312">
    <property type="entry name" value="IolE/XylAMocC-like"/>
</dbReference>
<protein>
    <submittedName>
        <fullName evidence="3">Sugar phosphate isomerase/epimerase</fullName>
    </submittedName>
</protein>
<organism evidence="3 4">
    <name type="scientific">Spirosoma validum</name>
    <dbReference type="NCBI Taxonomy" id="2771355"/>
    <lineage>
        <taxon>Bacteria</taxon>
        <taxon>Pseudomonadati</taxon>
        <taxon>Bacteroidota</taxon>
        <taxon>Cytophagia</taxon>
        <taxon>Cytophagales</taxon>
        <taxon>Cytophagaceae</taxon>
        <taxon>Spirosoma</taxon>
    </lineage>
</organism>
<keyword evidence="4" id="KW-1185">Reference proteome</keyword>
<sequence>MTSRRRFIRDASALTVGSMALTQFSQAHQLFTADTARPIGIQLFTLFRAMNEDPKSTLEKVAAVGYKEVESAFSSRGGYYGYTAKEFKSLVSGLGMTWRAHHAMGAAFQPRPAGPAPATPPATSGTPPPGGQAPAGGPPPGGAGQRPGAPDRGMDFSKMPPMLTLRDNYQQLVDEAAEGGLSYLVCASTPVATLDEIKKSIEVFQKTGEAAKKAGIGFAYHNHATEFDPVDGAKTPYELILSQTDKELVKMELDLAWAYKAGKDPVALFNEQPGRFPLWHIKDMKDDHKTITEVGNGSVDFKKIFAAAKTAGLKYIFVEQDMAPNGIESITTSYNNLKKIMA</sequence>
<evidence type="ECO:0000313" key="3">
    <source>
        <dbReference type="EMBL" id="MBD2757061.1"/>
    </source>
</evidence>
<dbReference type="AlphaFoldDB" id="A0A927GGN3"/>
<name>A0A927GGN3_9BACT</name>
<accession>A0A927GGN3</accession>
<dbReference type="PANTHER" id="PTHR12110">
    <property type="entry name" value="HYDROXYPYRUVATE ISOMERASE"/>
    <property type="match status" value="1"/>
</dbReference>
<gene>
    <name evidence="3" type="ORF">IC230_29545</name>
</gene>
<dbReference type="GO" id="GO:0016853">
    <property type="term" value="F:isomerase activity"/>
    <property type="evidence" value="ECO:0007669"/>
    <property type="project" value="UniProtKB-KW"/>
</dbReference>
<dbReference type="PROSITE" id="PS51318">
    <property type="entry name" value="TAT"/>
    <property type="match status" value="1"/>
</dbReference>